<proteinExistence type="predicted"/>
<dbReference type="Gene3D" id="2.60.120.10">
    <property type="entry name" value="Jelly Rolls"/>
    <property type="match status" value="1"/>
</dbReference>
<dbReference type="GeneID" id="89923842"/>
<dbReference type="InterPro" id="IPR014710">
    <property type="entry name" value="RmlC-like_jellyroll"/>
</dbReference>
<evidence type="ECO:0000313" key="3">
    <source>
        <dbReference type="EMBL" id="KAK5173814.1"/>
    </source>
</evidence>
<evidence type="ECO:0000259" key="2">
    <source>
        <dbReference type="Pfam" id="PF07883"/>
    </source>
</evidence>
<comment type="caution">
    <text evidence="3">The sequence shown here is derived from an EMBL/GenBank/DDBJ whole genome shotgun (WGS) entry which is preliminary data.</text>
</comment>
<dbReference type="InterPro" id="IPR051610">
    <property type="entry name" value="GPI/OXD"/>
</dbReference>
<evidence type="ECO:0000313" key="4">
    <source>
        <dbReference type="Proteomes" id="UP001337655"/>
    </source>
</evidence>
<dbReference type="InterPro" id="IPR011051">
    <property type="entry name" value="RmlC_Cupin_sf"/>
</dbReference>
<dbReference type="GO" id="GO:0046872">
    <property type="term" value="F:metal ion binding"/>
    <property type="evidence" value="ECO:0007669"/>
    <property type="project" value="UniProtKB-KW"/>
</dbReference>
<dbReference type="Pfam" id="PF07883">
    <property type="entry name" value="Cupin_2"/>
    <property type="match status" value="1"/>
</dbReference>
<sequence length="155" mass="16902">MTKLTTCNSRREATSIDTTMTQPVVISSDEIAQQPSEHFPDVRHGSGLNWKTLLSSSKTPTDTLTTGIATCAPGNSLLCTHQHTHAEIYYVIRGSGVVEIEGKEFDVKEGSVVFIPSDAKHGVRNASGSEEFVWLYVFAADGFGEVEYRFLTDGS</sequence>
<name>A0AAV9PJN4_9PEZI</name>
<gene>
    <name evidence="3" type="ORF">LTR77_002495</name>
</gene>
<keyword evidence="4" id="KW-1185">Reference proteome</keyword>
<feature type="domain" description="Cupin type-2" evidence="2">
    <location>
        <begin position="70"/>
        <end position="138"/>
    </location>
</feature>
<keyword evidence="1" id="KW-0479">Metal-binding</keyword>
<evidence type="ECO:0000256" key="1">
    <source>
        <dbReference type="ARBA" id="ARBA00022723"/>
    </source>
</evidence>
<dbReference type="RefSeq" id="XP_064662509.1">
    <property type="nucleotide sequence ID" value="XM_064799754.1"/>
</dbReference>
<protein>
    <recommendedName>
        <fullName evidence="2">Cupin type-2 domain-containing protein</fullName>
    </recommendedName>
</protein>
<dbReference type="PANTHER" id="PTHR35848:SF6">
    <property type="entry name" value="CUPIN TYPE-2 DOMAIN-CONTAINING PROTEIN"/>
    <property type="match status" value="1"/>
</dbReference>
<organism evidence="3 4">
    <name type="scientific">Saxophila tyrrhenica</name>
    <dbReference type="NCBI Taxonomy" id="1690608"/>
    <lineage>
        <taxon>Eukaryota</taxon>
        <taxon>Fungi</taxon>
        <taxon>Dikarya</taxon>
        <taxon>Ascomycota</taxon>
        <taxon>Pezizomycotina</taxon>
        <taxon>Dothideomycetes</taxon>
        <taxon>Dothideomycetidae</taxon>
        <taxon>Mycosphaerellales</taxon>
        <taxon>Extremaceae</taxon>
        <taxon>Saxophila</taxon>
    </lineage>
</organism>
<dbReference type="AlphaFoldDB" id="A0AAV9PJN4"/>
<dbReference type="EMBL" id="JAVRRT010000003">
    <property type="protein sequence ID" value="KAK5173814.1"/>
    <property type="molecule type" value="Genomic_DNA"/>
</dbReference>
<dbReference type="InterPro" id="IPR013096">
    <property type="entry name" value="Cupin_2"/>
</dbReference>
<dbReference type="PANTHER" id="PTHR35848">
    <property type="entry name" value="OXALATE-BINDING PROTEIN"/>
    <property type="match status" value="1"/>
</dbReference>
<reference evidence="3 4" key="1">
    <citation type="submission" date="2023-08" db="EMBL/GenBank/DDBJ databases">
        <title>Black Yeasts Isolated from many extreme environments.</title>
        <authorList>
            <person name="Coleine C."/>
            <person name="Stajich J.E."/>
            <person name="Selbmann L."/>
        </authorList>
    </citation>
    <scope>NUCLEOTIDE SEQUENCE [LARGE SCALE GENOMIC DNA]</scope>
    <source>
        <strain evidence="3 4">CCFEE 5935</strain>
    </source>
</reference>
<dbReference type="Proteomes" id="UP001337655">
    <property type="component" value="Unassembled WGS sequence"/>
</dbReference>
<accession>A0AAV9PJN4</accession>
<dbReference type="SUPFAM" id="SSF51182">
    <property type="entry name" value="RmlC-like cupins"/>
    <property type="match status" value="1"/>
</dbReference>